<comment type="caution">
    <text evidence="2">The sequence shown here is derived from an EMBL/GenBank/DDBJ whole genome shotgun (WGS) entry which is preliminary data.</text>
</comment>
<protein>
    <recommendedName>
        <fullName evidence="1">YgjP-like metallopeptidase domain-containing protein</fullName>
    </recommendedName>
</protein>
<name>A0A167N355_9GAMM</name>
<dbReference type="PANTHER" id="PTHR30399:SF1">
    <property type="entry name" value="UTP PYROPHOSPHATASE"/>
    <property type="match status" value="1"/>
</dbReference>
<dbReference type="InterPro" id="IPR053136">
    <property type="entry name" value="UTP_pyrophosphatase-like"/>
</dbReference>
<dbReference type="PANTHER" id="PTHR30399">
    <property type="entry name" value="UNCHARACTERIZED PROTEIN YGJP"/>
    <property type="match status" value="1"/>
</dbReference>
<dbReference type="AlphaFoldDB" id="A0A167N355"/>
<dbReference type="EMBL" id="AUXX01000014">
    <property type="protein sequence ID" value="KZN67383.1"/>
    <property type="molecule type" value="Genomic_DNA"/>
</dbReference>
<evidence type="ECO:0000313" key="2">
    <source>
        <dbReference type="EMBL" id="KZN67383.1"/>
    </source>
</evidence>
<proteinExistence type="predicted"/>
<dbReference type="PATRIC" id="fig|1365257.3.peg.2223"/>
<gene>
    <name evidence="2" type="ORF">N478_17640</name>
</gene>
<accession>A0A167N355</accession>
<feature type="domain" description="YgjP-like metallopeptidase" evidence="1">
    <location>
        <begin position="14"/>
        <end position="214"/>
    </location>
</feature>
<reference evidence="2 3" key="1">
    <citation type="submission" date="2013-07" db="EMBL/GenBank/DDBJ databases">
        <title>Comparative Genomic and Metabolomic Analysis of Twelve Strains of Pseudoalteromonas luteoviolacea.</title>
        <authorList>
            <person name="Vynne N.G."/>
            <person name="Mansson M."/>
            <person name="Gram L."/>
        </authorList>
    </citation>
    <scope>NUCLEOTIDE SEQUENCE [LARGE SCALE GENOMIC DNA]</scope>
    <source>
        <strain evidence="2 3">S4060-1</strain>
    </source>
</reference>
<dbReference type="Gene3D" id="3.30.2010.10">
    <property type="entry name" value="Metalloproteases ('zincins'), catalytic domain"/>
    <property type="match status" value="1"/>
</dbReference>
<sequence>MEFNYQLKLSKRRKSVAIKVLPSGVRVYAPQNICKTWLNDWVKSKQKWVLEKQKSVNAAQQDTLWASNKIMVFGHKYDVIYGASKSEIDHDNHRVYLTTISSTYKATAILEVKQLFTTGLSKYLQSTLPKYKSLMQSDYKLLKVRFYKRRWGSLSSNGTIAFNCALLGTPKWVIDYVIVHELAHFHVMAHNNAFWSIVSRFDQNYIEAKKYLKDYGKILIDW</sequence>
<dbReference type="RefSeq" id="WP_063381051.1">
    <property type="nucleotide sequence ID" value="NZ_AUXX01000014.1"/>
</dbReference>
<dbReference type="CDD" id="cd07344">
    <property type="entry name" value="M48_yhfN_like"/>
    <property type="match status" value="1"/>
</dbReference>
<evidence type="ECO:0000259" key="1">
    <source>
        <dbReference type="Pfam" id="PF01863"/>
    </source>
</evidence>
<dbReference type="InterPro" id="IPR002725">
    <property type="entry name" value="YgjP-like_metallopeptidase"/>
</dbReference>
<organism evidence="2 3">
    <name type="scientific">Pseudoalteromonas luteoviolacea S4060-1</name>
    <dbReference type="NCBI Taxonomy" id="1365257"/>
    <lineage>
        <taxon>Bacteria</taxon>
        <taxon>Pseudomonadati</taxon>
        <taxon>Pseudomonadota</taxon>
        <taxon>Gammaproteobacteria</taxon>
        <taxon>Alteromonadales</taxon>
        <taxon>Pseudoalteromonadaceae</taxon>
        <taxon>Pseudoalteromonas</taxon>
    </lineage>
</organism>
<dbReference type="Pfam" id="PF01863">
    <property type="entry name" value="YgjP-like"/>
    <property type="match status" value="1"/>
</dbReference>
<dbReference type="Proteomes" id="UP000076661">
    <property type="component" value="Unassembled WGS sequence"/>
</dbReference>
<evidence type="ECO:0000313" key="3">
    <source>
        <dbReference type="Proteomes" id="UP000076661"/>
    </source>
</evidence>